<evidence type="ECO:0000256" key="5">
    <source>
        <dbReference type="ARBA" id="ARBA00022454"/>
    </source>
</evidence>
<comment type="subcellular location">
    <subcellularLocation>
        <location evidence="2">Chromosome</location>
        <location evidence="2">Centromere</location>
    </subcellularLocation>
    <subcellularLocation>
        <location evidence="1">Nucleus</location>
    </subcellularLocation>
</comment>
<organism evidence="8 9">
    <name type="scientific">Mola mola</name>
    <name type="common">Ocean sunfish</name>
    <name type="synonym">Tetraodon mola</name>
    <dbReference type="NCBI Taxonomy" id="94237"/>
    <lineage>
        <taxon>Eukaryota</taxon>
        <taxon>Metazoa</taxon>
        <taxon>Chordata</taxon>
        <taxon>Craniata</taxon>
        <taxon>Vertebrata</taxon>
        <taxon>Euteleostomi</taxon>
        <taxon>Actinopterygii</taxon>
        <taxon>Neopterygii</taxon>
        <taxon>Teleostei</taxon>
        <taxon>Neoteleostei</taxon>
        <taxon>Acanthomorphata</taxon>
        <taxon>Eupercaria</taxon>
        <taxon>Tetraodontiformes</taxon>
        <taxon>Molidae</taxon>
        <taxon>Mola</taxon>
    </lineage>
</organism>
<protein>
    <recommendedName>
        <fullName evidence="4">Centromere protein L</fullName>
    </recommendedName>
</protein>
<evidence type="ECO:0000313" key="9">
    <source>
        <dbReference type="Proteomes" id="UP000261620"/>
    </source>
</evidence>
<reference evidence="8" key="2">
    <citation type="submission" date="2025-09" db="UniProtKB">
        <authorList>
            <consortium name="Ensembl"/>
        </authorList>
    </citation>
    <scope>IDENTIFICATION</scope>
</reference>
<evidence type="ECO:0000256" key="3">
    <source>
        <dbReference type="ARBA" id="ARBA00011060"/>
    </source>
</evidence>
<keyword evidence="6" id="KW-0539">Nucleus</keyword>
<accession>A0A3Q3W4H7</accession>
<sequence length="358" mass="40582">MISSVRTPTNSDVVQRRSKSKSYRLSYRSGLGAASRLCPTPALTARRLNTSRKAPKSHNITEKVSPEHLGLLVKTEWQLSYVTPLYRFRHTQLKSYSRQLSAFIAAEKQQGLAIEVERPQSSFRVSFSVVQGMVGADDDAESVLMQIHSRPLFARQDEPQQLVWKGWLTCVNGNPEYLRSLPKDFTCLPLLGSSGPEALTTVVKLWFQQTFDCCFGHLEISHTSLQWLVALWTNCHTECGIQHLKMNWTLPVAPPLQVTYTVDPQDAWVLWSSVRKDKLEVEDEEDNVDIDEVVRFIRGLKSHFYRHFQLDLSAGCLTQVSTALGSAKHSGRIKISNSRYMITTLMLLTECALLKMPI</sequence>
<keyword evidence="7" id="KW-0137">Centromere</keyword>
<dbReference type="PANTHER" id="PTHR31740:SF2">
    <property type="entry name" value="CENTROMERE PROTEIN L"/>
    <property type="match status" value="1"/>
</dbReference>
<evidence type="ECO:0000256" key="1">
    <source>
        <dbReference type="ARBA" id="ARBA00004123"/>
    </source>
</evidence>
<evidence type="ECO:0000313" key="8">
    <source>
        <dbReference type="Ensembl" id="ENSMMOP00000009063.1"/>
    </source>
</evidence>
<name>A0A3Q3W4H7_MOLML</name>
<comment type="similarity">
    <text evidence="3">Belongs to the CENP-L/IML3 family.</text>
</comment>
<dbReference type="GO" id="GO:0005634">
    <property type="term" value="C:nucleus"/>
    <property type="evidence" value="ECO:0007669"/>
    <property type="project" value="UniProtKB-SubCell"/>
</dbReference>
<reference evidence="8" key="1">
    <citation type="submission" date="2025-08" db="UniProtKB">
        <authorList>
            <consortium name="Ensembl"/>
        </authorList>
    </citation>
    <scope>IDENTIFICATION</scope>
</reference>
<keyword evidence="9" id="KW-1185">Reference proteome</keyword>
<evidence type="ECO:0000256" key="7">
    <source>
        <dbReference type="ARBA" id="ARBA00023328"/>
    </source>
</evidence>
<dbReference type="Pfam" id="PF13092">
    <property type="entry name" value="CENP-L"/>
    <property type="match status" value="1"/>
</dbReference>
<dbReference type="GO" id="GO:0000775">
    <property type="term" value="C:chromosome, centromeric region"/>
    <property type="evidence" value="ECO:0007669"/>
    <property type="project" value="UniProtKB-SubCell"/>
</dbReference>
<dbReference type="OMA" id="TACKMDQ"/>
<dbReference type="AlphaFoldDB" id="A0A3Q3W4H7"/>
<dbReference type="InterPro" id="IPR025204">
    <property type="entry name" value="CENP-L"/>
</dbReference>
<keyword evidence="5" id="KW-0158">Chromosome</keyword>
<dbReference type="PANTHER" id="PTHR31740">
    <property type="entry name" value="CENTROMERE PROTEIN L"/>
    <property type="match status" value="1"/>
</dbReference>
<proteinExistence type="inferred from homology"/>
<dbReference type="Ensembl" id="ENSMMOT00000009224.1">
    <property type="protein sequence ID" value="ENSMMOP00000009063.1"/>
    <property type="gene ID" value="ENSMMOG00000006995.1"/>
</dbReference>
<evidence type="ECO:0000256" key="4">
    <source>
        <dbReference type="ARBA" id="ARBA00016380"/>
    </source>
</evidence>
<evidence type="ECO:0000256" key="2">
    <source>
        <dbReference type="ARBA" id="ARBA00004584"/>
    </source>
</evidence>
<evidence type="ECO:0000256" key="6">
    <source>
        <dbReference type="ARBA" id="ARBA00023242"/>
    </source>
</evidence>
<dbReference type="Proteomes" id="UP000261620">
    <property type="component" value="Unplaced"/>
</dbReference>